<gene>
    <name evidence="1" type="ORF">E5329_25670</name>
</gene>
<reference evidence="1" key="1">
    <citation type="submission" date="2019-04" db="EMBL/GenBank/DDBJ databases">
        <title>Microbes associate with the intestines of laboratory mice.</title>
        <authorList>
            <person name="Navarre W."/>
            <person name="Wong E."/>
            <person name="Huang K."/>
            <person name="Tropini C."/>
            <person name="Ng K."/>
            <person name="Yu B."/>
        </authorList>
    </citation>
    <scope>NUCLEOTIDE SEQUENCE</scope>
    <source>
        <strain evidence="1">NM01_1-7b</strain>
    </source>
</reference>
<accession>A0AC61RNB9</accession>
<evidence type="ECO:0000313" key="1">
    <source>
        <dbReference type="EMBL" id="TGY88679.1"/>
    </source>
</evidence>
<name>A0AC61RNB9_9FIRM</name>
<proteinExistence type="predicted"/>
<dbReference type="EMBL" id="SRYA01000099">
    <property type="protein sequence ID" value="TGY88679.1"/>
    <property type="molecule type" value="Genomic_DNA"/>
</dbReference>
<evidence type="ECO:0000313" key="2">
    <source>
        <dbReference type="Proteomes" id="UP000304953"/>
    </source>
</evidence>
<comment type="caution">
    <text evidence="1">The sequence shown here is derived from an EMBL/GenBank/DDBJ whole genome shotgun (WGS) entry which is preliminary data.</text>
</comment>
<sequence length="403" mass="44941">MDEVPFDELVSLINSLSDEKSKRILLSKAADVYGNGGKAHIIELTGITYPTLIAGNADSKNDAVICSNRIRREGAGRKSTTETYPNITEAIEKIIDGNTYGDPSKELHWVASALSLRKISDILEADYSITVSHVKISQLLTDMGYSKQVNQKMEQVGIPSPDRNEQFEFIDHTAHEYLENGEPVISVDTKKKENIGNFKNAGAECREVKNPRKVLDHDFPIPELGKAAPYGVYVLNNNTGFVNLGTSHDTPEFAVTSISCWWNAIGKNAFPAAKRIYITCDGGGSNSSRSRSWKYELQQLANDTGLEIMVSHYPPGTSKWNKIEHRMFCYISKNWQGQPLIDIETVISLISNTTTEKGLTITCQLDEKVYETGHKITDDELAQISIFPCETLGKWNYIIKPKN</sequence>
<keyword evidence="2" id="KW-1185">Reference proteome</keyword>
<protein>
    <submittedName>
        <fullName evidence="1">ISAzo13 family transposase</fullName>
    </submittedName>
</protein>
<dbReference type="Proteomes" id="UP000304953">
    <property type="component" value="Unassembled WGS sequence"/>
</dbReference>
<organism evidence="1 2">
    <name type="scientific">Petralouisia muris</name>
    <dbReference type="NCBI Taxonomy" id="3032872"/>
    <lineage>
        <taxon>Bacteria</taxon>
        <taxon>Bacillati</taxon>
        <taxon>Bacillota</taxon>
        <taxon>Clostridia</taxon>
        <taxon>Lachnospirales</taxon>
        <taxon>Lachnospiraceae</taxon>
        <taxon>Petralouisia</taxon>
    </lineage>
</organism>